<evidence type="ECO:0008006" key="3">
    <source>
        <dbReference type="Google" id="ProtNLM"/>
    </source>
</evidence>
<dbReference type="EMBL" id="WOWR01000008">
    <property type="protein sequence ID" value="KAF0255218.1"/>
    <property type="molecule type" value="Genomic_DNA"/>
</dbReference>
<dbReference type="RefSeq" id="WP_156858787.1">
    <property type="nucleotide sequence ID" value="NZ_WOWR01000008.1"/>
</dbReference>
<evidence type="ECO:0000313" key="2">
    <source>
        <dbReference type="Proteomes" id="UP000442695"/>
    </source>
</evidence>
<sequence length="291" mass="32164">MLPSAKVQNKTHTPSPTKTVAYSPYGYHLILSGVLGFNGERSDQIAGHYFLGNGYRAFNPPLMRFNSPDTMSPFRIGGLNSYGYCSGDPVNFRDPSGHLSVSGVLLNMIAWISSKVGFSKKNNTWSGFEGVSQSPPDTYAPLKRTHSVPSLMRRRPASEIIATGDKFALHGSTDGHGPSLKAGLDPTLQGSSWAQRFGKGFYAAQDVMRPWEYARDTAAKNGQKPQIFALYTENFHRLKPGLHYEYRVRDAFPAERAFGEMVIKQSAYHLITLGDVRSGRVVLPRSKEAPF</sequence>
<evidence type="ECO:0000313" key="1">
    <source>
        <dbReference type="EMBL" id="KAF0255218.1"/>
    </source>
</evidence>
<protein>
    <recommendedName>
        <fullName evidence="3">RHS repeat-associated core domain-containing protein</fullName>
    </recommendedName>
</protein>
<dbReference type="AlphaFoldDB" id="A0A7V8EHZ4"/>
<proteinExistence type="predicted"/>
<comment type="caution">
    <text evidence="1">The sequence shown here is derived from an EMBL/GenBank/DDBJ whole genome shotgun (WGS) entry which is preliminary data.</text>
</comment>
<dbReference type="InterPro" id="IPR022385">
    <property type="entry name" value="Rhs_assc_core"/>
</dbReference>
<dbReference type="Gene3D" id="2.180.10.10">
    <property type="entry name" value="RHS repeat-associated core"/>
    <property type="match status" value="1"/>
</dbReference>
<dbReference type="Proteomes" id="UP000442695">
    <property type="component" value="Unassembled WGS sequence"/>
</dbReference>
<name>A0A7V8EHZ4_PSEPU</name>
<reference evidence="1 2" key="1">
    <citation type="submission" date="2019-12" db="EMBL/GenBank/DDBJ databases">
        <authorList>
            <person name="Woiski C."/>
        </authorList>
    </citation>
    <scope>NUCLEOTIDE SEQUENCE [LARGE SCALE GENOMIC DNA]</scope>
    <source>
        <strain evidence="1 2">BOE100</strain>
    </source>
</reference>
<dbReference type="SUPFAM" id="SSF56399">
    <property type="entry name" value="ADP-ribosylation"/>
    <property type="match status" value="1"/>
</dbReference>
<accession>A0A7V8EHZ4</accession>
<organism evidence="1 2">
    <name type="scientific">Pseudomonas putida</name>
    <name type="common">Arthrobacter siderocapsulatus</name>
    <dbReference type="NCBI Taxonomy" id="303"/>
    <lineage>
        <taxon>Bacteria</taxon>
        <taxon>Pseudomonadati</taxon>
        <taxon>Pseudomonadota</taxon>
        <taxon>Gammaproteobacteria</taxon>
        <taxon>Pseudomonadales</taxon>
        <taxon>Pseudomonadaceae</taxon>
        <taxon>Pseudomonas</taxon>
    </lineage>
</organism>
<dbReference type="NCBIfam" id="TIGR03696">
    <property type="entry name" value="Rhs_assc_core"/>
    <property type="match status" value="1"/>
</dbReference>
<gene>
    <name evidence="1" type="ORF">GN299_08945</name>
</gene>